<accession>A0A9R1D6K5</accession>
<reference evidence="1" key="1">
    <citation type="journal article" date="2023" name="Front. Microbiol.">
        <title>Genomic-based phylogenetic and metabolic analyses of the genus Natronomonas, and description of Natronomonas aquatica sp. nov.</title>
        <authorList>
            <person name="Garcia-Roldan A."/>
            <person name="Duran-Viseras A."/>
            <person name="de la Haba R.R."/>
            <person name="Corral P."/>
            <person name="Sanchez-Porro C."/>
            <person name="Ventosa A."/>
        </authorList>
    </citation>
    <scope>NUCLEOTIDE SEQUENCE</scope>
    <source>
        <strain evidence="1">F2-12</strain>
    </source>
</reference>
<name>A0A9R1D6K5_9EURY</name>
<proteinExistence type="predicted"/>
<gene>
    <name evidence="1" type="ORF">KM295_01360</name>
</gene>
<keyword evidence="2" id="KW-1185">Reference proteome</keyword>
<dbReference type="AlphaFoldDB" id="A0A9R1D6K5"/>
<dbReference type="RefSeq" id="WP_256028071.1">
    <property type="nucleotide sequence ID" value="NZ_JAHLKM010000001.1"/>
</dbReference>
<dbReference type="Proteomes" id="UP001139494">
    <property type="component" value="Unassembled WGS sequence"/>
</dbReference>
<evidence type="ECO:0000313" key="1">
    <source>
        <dbReference type="EMBL" id="MCQ4332155.1"/>
    </source>
</evidence>
<sequence length="227" mass="25040">MVDDFERPPQGEFEREIKVYPEFFDRLEAEGALDFWDAVTSETEIEGLVYHHRGVQVPSYDGRFVDEPTGETGRSAPAFSVEFGTVGPRSVWAVFDRTLSWDVYLVLFEEGAAIAWMSDAEFEAEEADRFPSKAQAVKAGQFSFGVLFRFGPDWVEREEWALGSAAPALLQLGDGTLLTPETESEFYGNAHAVPDEFRPAVDTGAAPFYGLLEAGISVDSESGDGSQ</sequence>
<comment type="caution">
    <text evidence="1">The sequence shown here is derived from an EMBL/GenBank/DDBJ whole genome shotgun (WGS) entry which is preliminary data.</text>
</comment>
<evidence type="ECO:0000313" key="2">
    <source>
        <dbReference type="Proteomes" id="UP001139494"/>
    </source>
</evidence>
<dbReference type="EMBL" id="JAHLKM010000001">
    <property type="protein sequence ID" value="MCQ4332155.1"/>
    <property type="molecule type" value="Genomic_DNA"/>
</dbReference>
<protein>
    <submittedName>
        <fullName evidence="1">Uncharacterized protein</fullName>
    </submittedName>
</protein>
<organism evidence="1 2">
    <name type="scientific">Natronomonas aquatica</name>
    <dbReference type="NCBI Taxonomy" id="2841590"/>
    <lineage>
        <taxon>Archaea</taxon>
        <taxon>Methanobacteriati</taxon>
        <taxon>Methanobacteriota</taxon>
        <taxon>Stenosarchaea group</taxon>
        <taxon>Halobacteria</taxon>
        <taxon>Halobacteriales</taxon>
        <taxon>Natronomonadaceae</taxon>
        <taxon>Natronomonas</taxon>
    </lineage>
</organism>